<protein>
    <submittedName>
        <fullName evidence="1">Uncharacterized protein</fullName>
    </submittedName>
</protein>
<name>A0A2P2IUU0_RHIMU</name>
<sequence length="23" mass="2992">MQDRRIKEIQQDLYMQFKWKSGY</sequence>
<reference evidence="1" key="1">
    <citation type="submission" date="2018-02" db="EMBL/GenBank/DDBJ databases">
        <title>Rhizophora mucronata_Transcriptome.</title>
        <authorList>
            <person name="Meera S.P."/>
            <person name="Sreeshan A."/>
            <person name="Augustine A."/>
        </authorList>
    </citation>
    <scope>NUCLEOTIDE SEQUENCE</scope>
    <source>
        <tissue evidence="1">Leaf</tissue>
    </source>
</reference>
<dbReference type="AlphaFoldDB" id="A0A2P2IUU0"/>
<accession>A0A2P2IUU0</accession>
<organism evidence="1">
    <name type="scientific">Rhizophora mucronata</name>
    <name type="common">Asiatic mangrove</name>
    <dbReference type="NCBI Taxonomy" id="61149"/>
    <lineage>
        <taxon>Eukaryota</taxon>
        <taxon>Viridiplantae</taxon>
        <taxon>Streptophyta</taxon>
        <taxon>Embryophyta</taxon>
        <taxon>Tracheophyta</taxon>
        <taxon>Spermatophyta</taxon>
        <taxon>Magnoliopsida</taxon>
        <taxon>eudicotyledons</taxon>
        <taxon>Gunneridae</taxon>
        <taxon>Pentapetalae</taxon>
        <taxon>rosids</taxon>
        <taxon>fabids</taxon>
        <taxon>Malpighiales</taxon>
        <taxon>Rhizophoraceae</taxon>
        <taxon>Rhizophora</taxon>
    </lineage>
</organism>
<evidence type="ECO:0000313" key="1">
    <source>
        <dbReference type="EMBL" id="MBW84984.1"/>
    </source>
</evidence>
<dbReference type="EMBL" id="GGEC01004501">
    <property type="protein sequence ID" value="MBW84984.1"/>
    <property type="molecule type" value="Transcribed_RNA"/>
</dbReference>
<proteinExistence type="predicted"/>